<dbReference type="OrthoDB" id="9760225at2"/>
<dbReference type="GO" id="GO:0015920">
    <property type="term" value="P:lipopolysaccharide transport"/>
    <property type="evidence" value="ECO:0007669"/>
    <property type="project" value="InterPro"/>
</dbReference>
<dbReference type="GO" id="GO:0009279">
    <property type="term" value="C:cell outer membrane"/>
    <property type="evidence" value="ECO:0007669"/>
    <property type="project" value="InterPro"/>
</dbReference>
<evidence type="ECO:0000313" key="2">
    <source>
        <dbReference type="EMBL" id="SMC75971.1"/>
    </source>
</evidence>
<accession>A0A1W2BSX3</accession>
<dbReference type="InterPro" id="IPR010664">
    <property type="entry name" value="LipoPS_assembly_LptC-rel"/>
</dbReference>
<keyword evidence="3" id="KW-1185">Reference proteome</keyword>
<evidence type="ECO:0000259" key="1">
    <source>
        <dbReference type="Pfam" id="PF04453"/>
    </source>
</evidence>
<dbReference type="HAMAP" id="MF_01411">
    <property type="entry name" value="LPS_assembly_LptD"/>
    <property type="match status" value="1"/>
</dbReference>
<feature type="domain" description="LptD C-terminal" evidence="1">
    <location>
        <begin position="299"/>
        <end position="673"/>
    </location>
</feature>
<dbReference type="AlphaFoldDB" id="A0A1W2BSX3"/>
<reference evidence="2 3" key="1">
    <citation type="submission" date="2017-04" db="EMBL/GenBank/DDBJ databases">
        <authorList>
            <person name="Afonso C.L."/>
            <person name="Miller P.J."/>
            <person name="Scott M.A."/>
            <person name="Spackman E."/>
            <person name="Goraichik I."/>
            <person name="Dimitrov K.M."/>
            <person name="Suarez D.L."/>
            <person name="Swayne D.E."/>
        </authorList>
    </citation>
    <scope>NUCLEOTIDE SEQUENCE [LARGE SCALE GENOMIC DNA]</scope>
    <source>
        <strain evidence="2 3">DSM 3385</strain>
    </source>
</reference>
<protein>
    <submittedName>
        <fullName evidence="2">LPS-assembly protein</fullName>
    </submittedName>
</protein>
<dbReference type="Gene3D" id="2.60.450.10">
    <property type="entry name" value="Lipopolysaccharide (LPS) transport protein A like domain"/>
    <property type="match status" value="1"/>
</dbReference>
<dbReference type="EMBL" id="FWXY01000009">
    <property type="protein sequence ID" value="SMC75971.1"/>
    <property type="molecule type" value="Genomic_DNA"/>
</dbReference>
<proteinExistence type="inferred from homology"/>
<evidence type="ECO:0000313" key="3">
    <source>
        <dbReference type="Proteomes" id="UP000192418"/>
    </source>
</evidence>
<dbReference type="Pfam" id="PF04453">
    <property type="entry name" value="LptD"/>
    <property type="match status" value="1"/>
</dbReference>
<organism evidence="2 3">
    <name type="scientific">Desulfocicer vacuolatum DSM 3385</name>
    <dbReference type="NCBI Taxonomy" id="1121400"/>
    <lineage>
        <taxon>Bacteria</taxon>
        <taxon>Pseudomonadati</taxon>
        <taxon>Thermodesulfobacteriota</taxon>
        <taxon>Desulfobacteria</taxon>
        <taxon>Desulfobacterales</taxon>
        <taxon>Desulfobacteraceae</taxon>
        <taxon>Desulfocicer</taxon>
    </lineage>
</organism>
<dbReference type="GO" id="GO:1990351">
    <property type="term" value="C:transporter complex"/>
    <property type="evidence" value="ECO:0007669"/>
    <property type="project" value="TreeGrafter"/>
</dbReference>
<dbReference type="InterPro" id="IPR050218">
    <property type="entry name" value="LptD"/>
</dbReference>
<dbReference type="InterPro" id="IPR020889">
    <property type="entry name" value="LipoPS_assembly_LptD"/>
</dbReference>
<sequence length="746" mass="85830">MTLPHLPLAPKSYCLIVCCLVLMGVLPCQIQALPLRAPGNSWHISAEKATYDPSRNLYTAQGEVVLTGETARITADHILYNNLTKDARATGHVTLMSGKDTIHCDAMHLNLETETGTIMNGIIFVEENNFYISGDHIKKTGKNTYSADKASLTSCAGENPDWKITGRDIHVTIEGYGMVKHATLWAGNLPALYTPFMAFPVKNKRQTGLLSPNITHSDRKGIEYEQPLFLALNRSSDATFYVDYMSDRGIKLGAEYRYMQDNNNKGTLFFDYLKDDKIDDGTDATSHYAYDSTPQRTNRNRYWFRMKNDREIFPHWQARLDVDYVSDGDYLHEFKKGYTGLTATDKAFESTFGRDLDDYDDTTRKNQLNIKRAWDRYNLNMDVLWYDNVTARRQNTDDTTLQSLPSITFRGMRQKLGQSPFYFDLNSSYTSFFRQDTTNTLITGQRMDLYPRIYYPFHINGFRLTPSLGGRHTAWYTHDAADINETRNGYSHRELFDINLDLSTVFTRIFSIDNAANQKIRHQITPALAYSFIPHVDQTDIPQFDDIDLIDKENTLTWQLTQRLTSKRQINPSDSNTPAFAYRELAWLKMSQTYYLSGRDEDTQKNFSNILLDLELSPMPHVYLNSDMEWSPYGTGIFSHNSAITVKDDKQNRIRLQYRYSREDPDENEEETESIYTGVNVGLTPRLRGFLEYEKNLYEDETIETTTGIELDRDCWSMKLSYTKTSDDSAMGFLINLKGLGEFGNP</sequence>
<dbReference type="InterPro" id="IPR007543">
    <property type="entry name" value="LptD_C"/>
</dbReference>
<dbReference type="PANTHER" id="PTHR30189:SF1">
    <property type="entry name" value="LPS-ASSEMBLY PROTEIN LPTD"/>
    <property type="match status" value="1"/>
</dbReference>
<dbReference type="STRING" id="1121400.SAMN02746065_109100"/>
<dbReference type="GO" id="GO:0043165">
    <property type="term" value="P:Gram-negative-bacterium-type cell outer membrane assembly"/>
    <property type="evidence" value="ECO:0007669"/>
    <property type="project" value="InterPro"/>
</dbReference>
<name>A0A1W2BSX3_9BACT</name>
<dbReference type="Pfam" id="PF06835">
    <property type="entry name" value="LptC"/>
    <property type="match status" value="1"/>
</dbReference>
<dbReference type="Proteomes" id="UP000192418">
    <property type="component" value="Unassembled WGS sequence"/>
</dbReference>
<gene>
    <name evidence="2" type="ORF">SAMN02746065_109100</name>
</gene>
<dbReference type="PANTHER" id="PTHR30189">
    <property type="entry name" value="LPS-ASSEMBLY PROTEIN"/>
    <property type="match status" value="1"/>
</dbReference>